<feature type="binding site" evidence="11">
    <location>
        <position position="81"/>
    </location>
    <ligand>
        <name>Ca(2+)</name>
        <dbReference type="ChEBI" id="CHEBI:29108"/>
        <label>1</label>
    </ligand>
</feature>
<evidence type="ECO:0000256" key="7">
    <source>
        <dbReference type="ARBA" id="ARBA00022723"/>
    </source>
</evidence>
<feature type="non-terminal residue" evidence="16">
    <location>
        <position position="136"/>
    </location>
</feature>
<evidence type="ECO:0000256" key="3">
    <source>
        <dbReference type="ARBA" id="ARBA00002322"/>
    </source>
</evidence>
<comment type="cofactor">
    <cofactor evidence="11">
        <name>Ca(2+)</name>
        <dbReference type="ChEBI" id="CHEBI:29108"/>
    </cofactor>
    <text evidence="11">Binds 2 calcium ions per subunit.</text>
</comment>
<accession>A0A392P523</accession>
<keyword evidence="5 16" id="KW-0575">Peroxidase</keyword>
<dbReference type="PROSITE" id="PS50873">
    <property type="entry name" value="PEROXIDASE_4"/>
    <property type="match status" value="1"/>
</dbReference>
<keyword evidence="11" id="KW-0106">Calcium</keyword>
<dbReference type="Pfam" id="PF00141">
    <property type="entry name" value="peroxidase"/>
    <property type="match status" value="1"/>
</dbReference>
<dbReference type="InterPro" id="IPR010255">
    <property type="entry name" value="Haem_peroxidase_sf"/>
</dbReference>
<organism evidence="16 17">
    <name type="scientific">Trifolium medium</name>
    <dbReference type="NCBI Taxonomy" id="97028"/>
    <lineage>
        <taxon>Eukaryota</taxon>
        <taxon>Viridiplantae</taxon>
        <taxon>Streptophyta</taxon>
        <taxon>Embryophyta</taxon>
        <taxon>Tracheophyta</taxon>
        <taxon>Spermatophyta</taxon>
        <taxon>Magnoliopsida</taxon>
        <taxon>eudicotyledons</taxon>
        <taxon>Gunneridae</taxon>
        <taxon>Pentapetalae</taxon>
        <taxon>rosids</taxon>
        <taxon>fabids</taxon>
        <taxon>Fabales</taxon>
        <taxon>Fabaceae</taxon>
        <taxon>Papilionoideae</taxon>
        <taxon>50 kb inversion clade</taxon>
        <taxon>NPAAA clade</taxon>
        <taxon>Hologalegina</taxon>
        <taxon>IRL clade</taxon>
        <taxon>Trifolieae</taxon>
        <taxon>Trifolium</taxon>
    </lineage>
</organism>
<keyword evidence="17" id="KW-1185">Reference proteome</keyword>
<evidence type="ECO:0000313" key="16">
    <source>
        <dbReference type="EMBL" id="MCI06862.1"/>
    </source>
</evidence>
<comment type="cofactor">
    <cofactor evidence="2">
        <name>heme b</name>
        <dbReference type="ChEBI" id="CHEBI:60344"/>
    </cofactor>
</comment>
<dbReference type="GO" id="GO:0140825">
    <property type="term" value="F:lactoperoxidase activity"/>
    <property type="evidence" value="ECO:0007669"/>
    <property type="project" value="UniProtKB-EC"/>
</dbReference>
<evidence type="ECO:0000256" key="8">
    <source>
        <dbReference type="ARBA" id="ARBA00023002"/>
    </source>
</evidence>
<dbReference type="EC" id="1.11.1.7" evidence="4"/>
<feature type="non-terminal residue" evidence="16">
    <location>
        <position position="1"/>
    </location>
</feature>
<evidence type="ECO:0000256" key="5">
    <source>
        <dbReference type="ARBA" id="ARBA00022559"/>
    </source>
</evidence>
<feature type="binding site" evidence="11">
    <location>
        <position position="83"/>
    </location>
    <ligand>
        <name>Ca(2+)</name>
        <dbReference type="ChEBI" id="CHEBI:29108"/>
        <label>1</label>
    </ligand>
</feature>
<evidence type="ECO:0000256" key="14">
    <source>
        <dbReference type="RuleBase" id="RU004241"/>
    </source>
</evidence>
<sequence length="136" mass="14831">FAPFCHCEKKVGDYLYPQFYDKSCPNVEEIVKSVVAKAVAKEPRMAASLLRLHFHDCFVKLKRGCSHVKNLNAAAAIAGCDASVLLDSSGTIISEKRSNPNRNSARGFEVIEEIKSAIEKECPNTVSCADILTLAA</sequence>
<evidence type="ECO:0000256" key="10">
    <source>
        <dbReference type="PIRSR" id="PIRSR600823-1"/>
    </source>
</evidence>
<evidence type="ECO:0000313" key="17">
    <source>
        <dbReference type="Proteomes" id="UP000265520"/>
    </source>
</evidence>
<dbReference type="InterPro" id="IPR019794">
    <property type="entry name" value="Peroxidases_AS"/>
</dbReference>
<evidence type="ECO:0000256" key="4">
    <source>
        <dbReference type="ARBA" id="ARBA00012313"/>
    </source>
</evidence>
<dbReference type="Proteomes" id="UP000265520">
    <property type="component" value="Unassembled WGS sequence"/>
</dbReference>
<dbReference type="SUPFAM" id="SSF48113">
    <property type="entry name" value="Heme-dependent peroxidases"/>
    <property type="match status" value="1"/>
</dbReference>
<evidence type="ECO:0000256" key="11">
    <source>
        <dbReference type="PIRSR" id="PIRSR600823-3"/>
    </source>
</evidence>
<dbReference type="AlphaFoldDB" id="A0A392P523"/>
<dbReference type="GO" id="GO:0046872">
    <property type="term" value="F:metal ion binding"/>
    <property type="evidence" value="ECO:0007669"/>
    <property type="project" value="UniProtKB-KW"/>
</dbReference>
<name>A0A392P523_9FABA</name>
<feature type="disulfide bond" evidence="13">
    <location>
        <begin position="24"/>
        <end position="122"/>
    </location>
</feature>
<evidence type="ECO:0000256" key="2">
    <source>
        <dbReference type="ARBA" id="ARBA00001970"/>
    </source>
</evidence>
<feature type="domain" description="Plant heme peroxidase family profile" evidence="15">
    <location>
        <begin position="14"/>
        <end position="136"/>
    </location>
</feature>
<dbReference type="InterPro" id="IPR002016">
    <property type="entry name" value="Haem_peroxidase"/>
</dbReference>
<comment type="similarity">
    <text evidence="14">Belongs to the peroxidase family.</text>
</comment>
<feature type="binding site" evidence="11">
    <location>
        <position position="56"/>
    </location>
    <ligand>
        <name>Ca(2+)</name>
        <dbReference type="ChEBI" id="CHEBI:29108"/>
        <label>1</label>
    </ligand>
</feature>
<feature type="binding site" evidence="11">
    <location>
        <position position="59"/>
    </location>
    <ligand>
        <name>Ca(2+)</name>
        <dbReference type="ChEBI" id="CHEBI:29108"/>
        <label>1</label>
    </ligand>
</feature>
<evidence type="ECO:0000256" key="12">
    <source>
        <dbReference type="PIRSR" id="PIRSR600823-4"/>
    </source>
</evidence>
<dbReference type="EMBL" id="LXQA010063340">
    <property type="protein sequence ID" value="MCI06862.1"/>
    <property type="molecule type" value="Genomic_DNA"/>
</dbReference>
<evidence type="ECO:0000256" key="6">
    <source>
        <dbReference type="ARBA" id="ARBA00022617"/>
    </source>
</evidence>
<reference evidence="16 17" key="1">
    <citation type="journal article" date="2018" name="Front. Plant Sci.">
        <title>Red Clover (Trifolium pratense) and Zigzag Clover (T. medium) - A Picture of Genomic Similarities and Differences.</title>
        <authorList>
            <person name="Dluhosova J."/>
            <person name="Istvanek J."/>
            <person name="Nedelnik J."/>
            <person name="Repkova J."/>
        </authorList>
    </citation>
    <scope>NUCLEOTIDE SEQUENCE [LARGE SCALE GENOMIC DNA]</scope>
    <source>
        <strain evidence="17">cv. 10/8</strain>
        <tissue evidence="16">Leaf</tissue>
    </source>
</reference>
<keyword evidence="9" id="KW-0408">Iron</keyword>
<comment type="function">
    <text evidence="3">Removal of H(2)O(2), oxidation of toxic reductants, biosynthesis and degradation of lignin, suberization, auxin catabolism, response to environmental stresses such as wounding, pathogen attack and oxidative stress. These functions might be dependent on each isozyme/isoform in each plant tissue.</text>
</comment>
<feature type="disulfide bond" evidence="13">
    <location>
        <begin position="57"/>
        <end position="80"/>
    </location>
</feature>
<dbReference type="GO" id="GO:0020037">
    <property type="term" value="F:heme binding"/>
    <property type="evidence" value="ECO:0007669"/>
    <property type="project" value="InterPro"/>
</dbReference>
<keyword evidence="7 11" id="KW-0479">Metal-binding</keyword>
<dbReference type="PANTHER" id="PTHR31388">
    <property type="entry name" value="PEROXIDASE 72-RELATED"/>
    <property type="match status" value="1"/>
</dbReference>
<dbReference type="InterPro" id="IPR000823">
    <property type="entry name" value="Peroxidase_pln"/>
</dbReference>
<protein>
    <recommendedName>
        <fullName evidence="4">peroxidase</fullName>
        <ecNumber evidence="4">1.11.1.7</ecNumber>
    </recommendedName>
</protein>
<dbReference type="PRINTS" id="PR00461">
    <property type="entry name" value="PLPEROXIDASE"/>
</dbReference>
<evidence type="ECO:0000256" key="1">
    <source>
        <dbReference type="ARBA" id="ARBA00000189"/>
    </source>
</evidence>
<dbReference type="GO" id="GO:0006979">
    <property type="term" value="P:response to oxidative stress"/>
    <property type="evidence" value="ECO:0007669"/>
    <property type="project" value="InterPro"/>
</dbReference>
<keyword evidence="8" id="KW-0560">Oxidoreductase</keyword>
<proteinExistence type="inferred from homology"/>
<dbReference type="Gene3D" id="1.10.520.10">
    <property type="match status" value="1"/>
</dbReference>
<evidence type="ECO:0000259" key="15">
    <source>
        <dbReference type="PROSITE" id="PS50873"/>
    </source>
</evidence>
<feature type="binding site" evidence="11">
    <location>
        <position position="79"/>
    </location>
    <ligand>
        <name>Ca(2+)</name>
        <dbReference type="ChEBI" id="CHEBI:29108"/>
        <label>1</label>
    </ligand>
</feature>
<dbReference type="PROSITE" id="PS00436">
    <property type="entry name" value="PEROXIDASE_2"/>
    <property type="match status" value="1"/>
</dbReference>
<comment type="caution">
    <text evidence="16">The sequence shown here is derived from an EMBL/GenBank/DDBJ whole genome shotgun (WGS) entry which is preliminary data.</text>
</comment>
<keyword evidence="6" id="KW-0349">Heme</keyword>
<feature type="binding site" evidence="11">
    <location>
        <position position="95"/>
    </location>
    <ligand>
        <name>Ca(2+)</name>
        <dbReference type="ChEBI" id="CHEBI:29108"/>
        <label>1</label>
    </ligand>
</feature>
<comment type="catalytic activity">
    <reaction evidence="1">
        <text>2 a phenolic donor + H2O2 = 2 a phenolic radical donor + 2 H2O</text>
        <dbReference type="Rhea" id="RHEA:56136"/>
        <dbReference type="ChEBI" id="CHEBI:15377"/>
        <dbReference type="ChEBI" id="CHEBI:16240"/>
        <dbReference type="ChEBI" id="CHEBI:139520"/>
        <dbReference type="ChEBI" id="CHEBI:139521"/>
        <dbReference type="EC" id="1.11.1.7"/>
    </reaction>
</comment>
<feature type="site" description="Transition state stabilizer" evidence="12">
    <location>
        <position position="51"/>
    </location>
</feature>
<keyword evidence="13" id="KW-1015">Disulfide bond</keyword>
<feature type="active site" description="Proton acceptor" evidence="10">
    <location>
        <position position="55"/>
    </location>
</feature>
<evidence type="ECO:0000256" key="9">
    <source>
        <dbReference type="ARBA" id="ARBA00023004"/>
    </source>
</evidence>
<dbReference type="PANTHER" id="PTHR31388:SF3">
    <property type="entry name" value="PEROXIDASE 72"/>
    <property type="match status" value="1"/>
</dbReference>
<evidence type="ECO:0000256" key="13">
    <source>
        <dbReference type="PIRSR" id="PIRSR600823-5"/>
    </source>
</evidence>